<dbReference type="SUPFAM" id="SSF48264">
    <property type="entry name" value="Cytochrome P450"/>
    <property type="match status" value="1"/>
</dbReference>
<gene>
    <name evidence="9" type="ORF">P167DRAFT_544994</name>
</gene>
<dbReference type="AlphaFoldDB" id="A0A3N4L4L7"/>
<evidence type="ECO:0000256" key="4">
    <source>
        <dbReference type="ARBA" id="ARBA00023002"/>
    </source>
</evidence>
<dbReference type="Pfam" id="PF00067">
    <property type="entry name" value="p450"/>
    <property type="match status" value="1"/>
</dbReference>
<evidence type="ECO:0000256" key="1">
    <source>
        <dbReference type="ARBA" id="ARBA00001971"/>
    </source>
</evidence>
<dbReference type="CDD" id="cd11062">
    <property type="entry name" value="CYP58-like"/>
    <property type="match status" value="1"/>
</dbReference>
<dbReference type="InterPro" id="IPR001128">
    <property type="entry name" value="Cyt_P450"/>
</dbReference>
<evidence type="ECO:0000313" key="9">
    <source>
        <dbReference type="EMBL" id="RPB12965.1"/>
    </source>
</evidence>
<accession>A0A3N4L4L7</accession>
<comment type="cofactor">
    <cofactor evidence="1 7">
        <name>heme</name>
        <dbReference type="ChEBI" id="CHEBI:30413"/>
    </cofactor>
</comment>
<dbReference type="PANTHER" id="PTHR24305:SF157">
    <property type="entry name" value="N-ACETYLTRYPTOPHAN 6-HYDROXYLASE IVOC-RELATED"/>
    <property type="match status" value="1"/>
</dbReference>
<keyword evidence="4 8" id="KW-0560">Oxidoreductase</keyword>
<dbReference type="InterPro" id="IPR002401">
    <property type="entry name" value="Cyt_P450_E_grp-I"/>
</dbReference>
<keyword evidence="3 7" id="KW-0479">Metal-binding</keyword>
<keyword evidence="6 8" id="KW-0503">Monooxygenase</keyword>
<proteinExistence type="inferred from homology"/>
<dbReference type="InterPro" id="IPR017972">
    <property type="entry name" value="Cyt_P450_CS"/>
</dbReference>
<comment type="similarity">
    <text evidence="2 8">Belongs to the cytochrome P450 family.</text>
</comment>
<evidence type="ECO:0000256" key="5">
    <source>
        <dbReference type="ARBA" id="ARBA00023004"/>
    </source>
</evidence>
<reference evidence="9 10" key="1">
    <citation type="journal article" date="2018" name="Nat. Ecol. Evol.">
        <title>Pezizomycetes genomes reveal the molecular basis of ectomycorrhizal truffle lifestyle.</title>
        <authorList>
            <person name="Murat C."/>
            <person name="Payen T."/>
            <person name="Noel B."/>
            <person name="Kuo A."/>
            <person name="Morin E."/>
            <person name="Chen J."/>
            <person name="Kohler A."/>
            <person name="Krizsan K."/>
            <person name="Balestrini R."/>
            <person name="Da Silva C."/>
            <person name="Montanini B."/>
            <person name="Hainaut M."/>
            <person name="Levati E."/>
            <person name="Barry K.W."/>
            <person name="Belfiori B."/>
            <person name="Cichocki N."/>
            <person name="Clum A."/>
            <person name="Dockter R.B."/>
            <person name="Fauchery L."/>
            <person name="Guy J."/>
            <person name="Iotti M."/>
            <person name="Le Tacon F."/>
            <person name="Lindquist E.A."/>
            <person name="Lipzen A."/>
            <person name="Malagnac F."/>
            <person name="Mello A."/>
            <person name="Molinier V."/>
            <person name="Miyauchi S."/>
            <person name="Poulain J."/>
            <person name="Riccioni C."/>
            <person name="Rubini A."/>
            <person name="Sitrit Y."/>
            <person name="Splivallo R."/>
            <person name="Traeger S."/>
            <person name="Wang M."/>
            <person name="Zifcakova L."/>
            <person name="Wipf D."/>
            <person name="Zambonelli A."/>
            <person name="Paolocci F."/>
            <person name="Nowrousian M."/>
            <person name="Ottonello S."/>
            <person name="Baldrian P."/>
            <person name="Spatafora J.W."/>
            <person name="Henrissat B."/>
            <person name="Nagy L.G."/>
            <person name="Aury J.M."/>
            <person name="Wincker P."/>
            <person name="Grigoriev I.V."/>
            <person name="Bonfante P."/>
            <person name="Martin F.M."/>
        </authorList>
    </citation>
    <scope>NUCLEOTIDE SEQUENCE [LARGE SCALE GENOMIC DNA]</scope>
    <source>
        <strain evidence="9 10">CCBAS932</strain>
    </source>
</reference>
<keyword evidence="7 8" id="KW-0349">Heme</keyword>
<dbReference type="STRING" id="1392247.A0A3N4L4L7"/>
<evidence type="ECO:0000256" key="2">
    <source>
        <dbReference type="ARBA" id="ARBA00010617"/>
    </source>
</evidence>
<dbReference type="GO" id="GO:0016705">
    <property type="term" value="F:oxidoreductase activity, acting on paired donors, with incorporation or reduction of molecular oxygen"/>
    <property type="evidence" value="ECO:0007669"/>
    <property type="project" value="InterPro"/>
</dbReference>
<dbReference type="GO" id="GO:0005506">
    <property type="term" value="F:iron ion binding"/>
    <property type="evidence" value="ECO:0007669"/>
    <property type="project" value="InterPro"/>
</dbReference>
<dbReference type="PANTHER" id="PTHR24305">
    <property type="entry name" value="CYTOCHROME P450"/>
    <property type="match status" value="1"/>
</dbReference>
<dbReference type="Proteomes" id="UP000277580">
    <property type="component" value="Unassembled WGS sequence"/>
</dbReference>
<dbReference type="InParanoid" id="A0A3N4L4L7"/>
<evidence type="ECO:0000256" key="6">
    <source>
        <dbReference type="ARBA" id="ARBA00023033"/>
    </source>
</evidence>
<sequence length="437" mass="50102">MILEQKTYYDVWMGGELAHQVKKLHKKYDIEKVQFSNSRMIKDEFMYQCFGEGDSTFGFIDPNLSRRRREVLSPLFSRRNIISLQRLVIEKVEKLCEKLTEYHDTSDAADISSTFRCTTMDIITSFCFAESLNALDHKGFRHPVLVGVKIALPMYWVFKHFRPVQWIFMHTPTWLSLLTSPETAGIMGVQNSISDHLDRFLANPKSPAIADHVIYHRLLDPENKRAGESLPTRHGLFDEAMALLIAGSDTVGNTLAVGGFHVLNNPSVYEKLFNELKKNWPVLEKSLGYEELEKLPYLESLRVSHGVVSALPRIVPPSGATIGGAHILGGTVVGMSSPYVHTNEGIFPDAHRFIPERWLQPNSKHLEHWLVPFSRGPRMCLGVNLAWCELTIGFAHIFRKFDLRLHETTERDIRWKEYFVPHFTGKRVQSFIKLRPS</sequence>
<organism evidence="9 10">
    <name type="scientific">Morchella conica CCBAS932</name>
    <dbReference type="NCBI Taxonomy" id="1392247"/>
    <lineage>
        <taxon>Eukaryota</taxon>
        <taxon>Fungi</taxon>
        <taxon>Dikarya</taxon>
        <taxon>Ascomycota</taxon>
        <taxon>Pezizomycotina</taxon>
        <taxon>Pezizomycetes</taxon>
        <taxon>Pezizales</taxon>
        <taxon>Morchellaceae</taxon>
        <taxon>Morchella</taxon>
    </lineage>
</organism>
<dbReference type="GO" id="GO:0004497">
    <property type="term" value="F:monooxygenase activity"/>
    <property type="evidence" value="ECO:0007669"/>
    <property type="project" value="UniProtKB-KW"/>
</dbReference>
<dbReference type="Gene3D" id="1.10.630.10">
    <property type="entry name" value="Cytochrome P450"/>
    <property type="match status" value="1"/>
</dbReference>
<evidence type="ECO:0000256" key="8">
    <source>
        <dbReference type="RuleBase" id="RU000461"/>
    </source>
</evidence>
<keyword evidence="5 7" id="KW-0408">Iron</keyword>
<keyword evidence="10" id="KW-1185">Reference proteome</keyword>
<evidence type="ECO:0000256" key="7">
    <source>
        <dbReference type="PIRSR" id="PIRSR602401-1"/>
    </source>
</evidence>
<evidence type="ECO:0000256" key="3">
    <source>
        <dbReference type="ARBA" id="ARBA00022723"/>
    </source>
</evidence>
<dbReference type="PRINTS" id="PR00463">
    <property type="entry name" value="EP450I"/>
</dbReference>
<dbReference type="PROSITE" id="PS00086">
    <property type="entry name" value="CYTOCHROME_P450"/>
    <property type="match status" value="1"/>
</dbReference>
<protein>
    <submittedName>
        <fullName evidence="9">Cytochrome P450</fullName>
    </submittedName>
</protein>
<dbReference type="OrthoDB" id="3945418at2759"/>
<name>A0A3N4L4L7_9PEZI</name>
<dbReference type="InterPro" id="IPR036396">
    <property type="entry name" value="Cyt_P450_sf"/>
</dbReference>
<dbReference type="GO" id="GO:0020037">
    <property type="term" value="F:heme binding"/>
    <property type="evidence" value="ECO:0007669"/>
    <property type="project" value="InterPro"/>
</dbReference>
<evidence type="ECO:0000313" key="10">
    <source>
        <dbReference type="Proteomes" id="UP000277580"/>
    </source>
</evidence>
<dbReference type="EMBL" id="ML119125">
    <property type="protein sequence ID" value="RPB12965.1"/>
    <property type="molecule type" value="Genomic_DNA"/>
</dbReference>
<dbReference type="InterPro" id="IPR050121">
    <property type="entry name" value="Cytochrome_P450_monoxygenase"/>
</dbReference>
<feature type="binding site" description="axial binding residue" evidence="7">
    <location>
        <position position="380"/>
    </location>
    <ligand>
        <name>heme</name>
        <dbReference type="ChEBI" id="CHEBI:30413"/>
    </ligand>
    <ligandPart>
        <name>Fe</name>
        <dbReference type="ChEBI" id="CHEBI:18248"/>
    </ligandPart>
</feature>